<keyword evidence="3" id="KW-1185">Reference proteome</keyword>
<name>A0A3B0QCS6_9BACT</name>
<dbReference type="GO" id="GO:0009378">
    <property type="term" value="F:four-way junction helicase activity"/>
    <property type="evidence" value="ECO:0007669"/>
    <property type="project" value="InterPro"/>
</dbReference>
<dbReference type="GO" id="GO:0006310">
    <property type="term" value="P:DNA recombination"/>
    <property type="evidence" value="ECO:0007669"/>
    <property type="project" value="InterPro"/>
</dbReference>
<evidence type="ECO:0000313" key="2">
    <source>
        <dbReference type="EMBL" id="SYV97603.1"/>
    </source>
</evidence>
<keyword evidence="2" id="KW-0347">Helicase</keyword>
<dbReference type="GO" id="GO:0005524">
    <property type="term" value="F:ATP binding"/>
    <property type="evidence" value="ECO:0007669"/>
    <property type="project" value="InterPro"/>
</dbReference>
<dbReference type="Pfam" id="PF01330">
    <property type="entry name" value="RuvA_N"/>
    <property type="match status" value="1"/>
</dbReference>
<evidence type="ECO:0000259" key="1">
    <source>
        <dbReference type="Pfam" id="PF01330"/>
    </source>
</evidence>
<dbReference type="KEGG" id="medw:NCTC10132_00969"/>
<dbReference type="EMBL" id="LS991951">
    <property type="protein sequence ID" value="SYV97603.1"/>
    <property type="molecule type" value="Genomic_DNA"/>
</dbReference>
<dbReference type="GO" id="GO:0016787">
    <property type="term" value="F:hydrolase activity"/>
    <property type="evidence" value="ECO:0007669"/>
    <property type="project" value="UniProtKB-KW"/>
</dbReference>
<dbReference type="InterPro" id="IPR013849">
    <property type="entry name" value="DNA_helicase_Holl-junc_RuvA_I"/>
</dbReference>
<dbReference type="Gene3D" id="2.40.50.140">
    <property type="entry name" value="Nucleic acid-binding proteins"/>
    <property type="match status" value="1"/>
</dbReference>
<keyword evidence="2" id="KW-0378">Hydrolase</keyword>
<organism evidence="2 3">
    <name type="scientific">Mycoplasmopsis edwardii</name>
    <dbReference type="NCBI Taxonomy" id="53558"/>
    <lineage>
        <taxon>Bacteria</taxon>
        <taxon>Bacillati</taxon>
        <taxon>Mycoplasmatota</taxon>
        <taxon>Mycoplasmoidales</taxon>
        <taxon>Metamycoplasmataceae</taxon>
        <taxon>Mycoplasmopsis</taxon>
    </lineage>
</organism>
<keyword evidence="2" id="KW-0067">ATP-binding</keyword>
<dbReference type="InterPro" id="IPR012340">
    <property type="entry name" value="NA-bd_OB-fold"/>
</dbReference>
<reference evidence="3" key="1">
    <citation type="submission" date="2018-06" db="EMBL/GenBank/DDBJ databases">
        <authorList>
            <consortium name="Pathogen Informatics"/>
        </authorList>
    </citation>
    <scope>NUCLEOTIDE SEQUENCE [LARGE SCALE GENOMIC DNA]</scope>
    <source>
        <strain evidence="3">NCTC10132</strain>
    </source>
</reference>
<dbReference type="Proteomes" id="UP000257559">
    <property type="component" value="Chromosome"/>
</dbReference>
<evidence type="ECO:0000313" key="3">
    <source>
        <dbReference type="Proteomes" id="UP000257559"/>
    </source>
</evidence>
<feature type="domain" description="DNA helicase Holliday junction RuvA type" evidence="1">
    <location>
        <begin position="1"/>
        <end position="59"/>
    </location>
</feature>
<dbReference type="AlphaFoldDB" id="A0A3B0QCS6"/>
<gene>
    <name evidence="2" type="primary">ruvA</name>
    <name evidence="2" type="ORF">NCTC10132_00969</name>
</gene>
<proteinExistence type="predicted"/>
<feature type="non-terminal residue" evidence="2">
    <location>
        <position position="91"/>
    </location>
</feature>
<keyword evidence="2" id="KW-0547">Nucleotide-binding</keyword>
<sequence length="91" mass="10804">MILYKIGEIVYKNKTNLIFENKGDGYIVNVANIDRFEVGSKCKIYLYEYITEFYRNIYGFKDFKERLLFTDLITVEKIGPKVAMNILEKGW</sequence>
<protein>
    <submittedName>
        <fullName evidence="2">Holliday junction DNA helicase</fullName>
        <ecNumber evidence="2">3.6.4.12</ecNumber>
    </submittedName>
</protein>
<dbReference type="Gene3D" id="1.10.150.20">
    <property type="entry name" value="5' to 3' exonuclease, C-terminal subdomain"/>
    <property type="match status" value="1"/>
</dbReference>
<dbReference type="EC" id="3.6.4.12" evidence="2"/>
<accession>A0A3B0QCS6</accession>
<dbReference type="GO" id="GO:0006281">
    <property type="term" value="P:DNA repair"/>
    <property type="evidence" value="ECO:0007669"/>
    <property type="project" value="InterPro"/>
</dbReference>